<evidence type="ECO:0000256" key="1">
    <source>
        <dbReference type="ARBA" id="ARBA00001974"/>
    </source>
</evidence>
<evidence type="ECO:0000313" key="7">
    <source>
        <dbReference type="EMBL" id="GAA3592230.1"/>
    </source>
</evidence>
<proteinExistence type="inferred from homology"/>
<dbReference type="SUPFAM" id="SSF51905">
    <property type="entry name" value="FAD/NAD(P)-binding domain"/>
    <property type="match status" value="1"/>
</dbReference>
<name>A0ABP6YW80_9ACTN</name>
<comment type="similarity">
    <text evidence="2">Belongs to the class-I pyridine nucleotide-disulfide oxidoreductase family.</text>
</comment>
<dbReference type="InterPro" id="IPR036188">
    <property type="entry name" value="FAD/NAD-bd_sf"/>
</dbReference>
<evidence type="ECO:0000259" key="5">
    <source>
        <dbReference type="Pfam" id="PF02852"/>
    </source>
</evidence>
<dbReference type="Gene3D" id="3.30.390.30">
    <property type="match status" value="1"/>
</dbReference>
<protein>
    <submittedName>
        <fullName evidence="7">NAD(P)/FAD-dependent oxidoreductase</fullName>
    </submittedName>
</protein>
<dbReference type="RefSeq" id="WP_231484993.1">
    <property type="nucleotide sequence ID" value="NZ_BAAAZO010000001.1"/>
</dbReference>
<evidence type="ECO:0000256" key="2">
    <source>
        <dbReference type="ARBA" id="ARBA00007532"/>
    </source>
</evidence>
<feature type="domain" description="Pyridine nucleotide-disulphide oxidoreductase dimerisation" evidence="5">
    <location>
        <begin position="351"/>
        <end position="457"/>
    </location>
</feature>
<dbReference type="SUPFAM" id="SSF55424">
    <property type="entry name" value="FAD/NAD-linked reductases, dimerisation (C-terminal) domain"/>
    <property type="match status" value="1"/>
</dbReference>
<dbReference type="Pfam" id="PF07992">
    <property type="entry name" value="Pyr_redox_2"/>
    <property type="match status" value="1"/>
</dbReference>
<dbReference type="InterPro" id="IPR001100">
    <property type="entry name" value="Pyr_nuc-diS_OxRdtase"/>
</dbReference>
<dbReference type="Gene3D" id="3.50.50.60">
    <property type="entry name" value="FAD/NAD(P)-binding domain"/>
    <property type="match status" value="2"/>
</dbReference>
<dbReference type="PRINTS" id="PR00411">
    <property type="entry name" value="PNDRDTASEI"/>
</dbReference>
<comment type="cofactor">
    <cofactor evidence="1">
        <name>FAD</name>
        <dbReference type="ChEBI" id="CHEBI:57692"/>
    </cofactor>
</comment>
<dbReference type="PANTHER" id="PTHR43014:SF2">
    <property type="entry name" value="MERCURIC REDUCTASE"/>
    <property type="match status" value="1"/>
</dbReference>
<dbReference type="Pfam" id="PF02852">
    <property type="entry name" value="Pyr_redox_dim"/>
    <property type="match status" value="1"/>
</dbReference>
<dbReference type="PANTHER" id="PTHR43014">
    <property type="entry name" value="MERCURIC REDUCTASE"/>
    <property type="match status" value="1"/>
</dbReference>
<dbReference type="InterPro" id="IPR016156">
    <property type="entry name" value="FAD/NAD-linked_Rdtase_dimer_sf"/>
</dbReference>
<organism evidence="7 8">
    <name type="scientific">Kineosporia mesophila</name>
    <dbReference type="NCBI Taxonomy" id="566012"/>
    <lineage>
        <taxon>Bacteria</taxon>
        <taxon>Bacillati</taxon>
        <taxon>Actinomycetota</taxon>
        <taxon>Actinomycetes</taxon>
        <taxon>Kineosporiales</taxon>
        <taxon>Kineosporiaceae</taxon>
        <taxon>Kineosporia</taxon>
    </lineage>
</organism>
<dbReference type="PRINTS" id="PR00368">
    <property type="entry name" value="FADPNR"/>
</dbReference>
<accession>A0ABP6YW80</accession>
<evidence type="ECO:0000256" key="3">
    <source>
        <dbReference type="ARBA" id="ARBA00022630"/>
    </source>
</evidence>
<keyword evidence="8" id="KW-1185">Reference proteome</keyword>
<dbReference type="InterPro" id="IPR004099">
    <property type="entry name" value="Pyr_nucl-diS_OxRdtase_dimer"/>
</dbReference>
<keyword evidence="3" id="KW-0285">Flavoprotein</keyword>
<keyword evidence="4" id="KW-0274">FAD</keyword>
<dbReference type="EMBL" id="BAAAZO010000001">
    <property type="protein sequence ID" value="GAA3592230.1"/>
    <property type="molecule type" value="Genomic_DNA"/>
</dbReference>
<evidence type="ECO:0000256" key="4">
    <source>
        <dbReference type="ARBA" id="ARBA00022827"/>
    </source>
</evidence>
<dbReference type="PIRSF" id="PIRSF000350">
    <property type="entry name" value="Mercury_reductase_MerA"/>
    <property type="match status" value="1"/>
</dbReference>
<feature type="domain" description="FAD/NAD(P)-binding" evidence="6">
    <location>
        <begin position="7"/>
        <end position="319"/>
    </location>
</feature>
<dbReference type="Proteomes" id="UP001501074">
    <property type="component" value="Unassembled WGS sequence"/>
</dbReference>
<sequence>MSDADVFDVIVIGAGPAGENVAGRTAAGGLSTVIVERELLGGECSYWGCIPSKTLIRPGDVIAAAKRVPGAAQAVTGTVDVQAALARRDYMTSNWDDSSQEPWLNDSGIALVRGHAKLTGPRTVEVTESSGTTRTLTANRAVVLATGTTAVVPPIPGLAEADPWTNRGVTEMKDVPDRLVVIGGGFVGAEMAQAVKRLGASEVTVLEGGPRLLSREEPFAGDEVGKAFAAEGISVRTGVRATKVERHDDGTVTVTLDQGDAVTADQVLVATGRRPHTDDLGLDTVGLTPGRPVEVDDQLRATGLEQNDWLYAVGDVNGLALLTHMGKYQARILGDVLIGKDARDRSSRDVVPRVTFTDPQVCAVGLTEKQARDRGLDIRVLTYPTGSVSGAYTSGDGVEGTSQIIVDTAREVIVGATFTGPGVSELLHSATIAISAQVTLPDLWHAVPSFPTVSEVWLRLLEAYGL</sequence>
<reference evidence="8" key="1">
    <citation type="journal article" date="2019" name="Int. J. Syst. Evol. Microbiol.">
        <title>The Global Catalogue of Microorganisms (GCM) 10K type strain sequencing project: providing services to taxonomists for standard genome sequencing and annotation.</title>
        <authorList>
            <consortium name="The Broad Institute Genomics Platform"/>
            <consortium name="The Broad Institute Genome Sequencing Center for Infectious Disease"/>
            <person name="Wu L."/>
            <person name="Ma J."/>
        </authorList>
    </citation>
    <scope>NUCLEOTIDE SEQUENCE [LARGE SCALE GENOMIC DNA]</scope>
    <source>
        <strain evidence="8">JCM 16902</strain>
    </source>
</reference>
<comment type="caution">
    <text evidence="7">The sequence shown here is derived from an EMBL/GenBank/DDBJ whole genome shotgun (WGS) entry which is preliminary data.</text>
</comment>
<gene>
    <name evidence="7" type="ORF">GCM10022223_03620</name>
</gene>
<evidence type="ECO:0000259" key="6">
    <source>
        <dbReference type="Pfam" id="PF07992"/>
    </source>
</evidence>
<dbReference type="InterPro" id="IPR023753">
    <property type="entry name" value="FAD/NAD-binding_dom"/>
</dbReference>
<evidence type="ECO:0000313" key="8">
    <source>
        <dbReference type="Proteomes" id="UP001501074"/>
    </source>
</evidence>